<dbReference type="AlphaFoldDB" id="A0A151JXS5"/>
<proteinExistence type="predicted"/>
<protein>
    <submittedName>
        <fullName evidence="2">Uncharacterized protein</fullName>
    </submittedName>
</protein>
<accession>A0A151JXS5</accession>
<feature type="region of interest" description="Disordered" evidence="1">
    <location>
        <begin position="56"/>
        <end position="102"/>
    </location>
</feature>
<evidence type="ECO:0000313" key="3">
    <source>
        <dbReference type="Proteomes" id="UP000078541"/>
    </source>
</evidence>
<evidence type="ECO:0000256" key="1">
    <source>
        <dbReference type="SAM" id="MobiDB-lite"/>
    </source>
</evidence>
<feature type="compositionally biased region" description="Basic and acidic residues" evidence="1">
    <location>
        <begin position="66"/>
        <end position="87"/>
    </location>
</feature>
<dbReference type="Proteomes" id="UP000078541">
    <property type="component" value="Unassembled WGS sequence"/>
</dbReference>
<reference evidence="2 3" key="1">
    <citation type="submission" date="2016-03" db="EMBL/GenBank/DDBJ databases">
        <title>Trachymyrmex septentrionalis WGS genome.</title>
        <authorList>
            <person name="Nygaard S."/>
            <person name="Hu H."/>
            <person name="Boomsma J."/>
            <person name="Zhang G."/>
        </authorList>
    </citation>
    <scope>NUCLEOTIDE SEQUENCE [LARGE SCALE GENOMIC DNA]</scope>
    <source>
        <strain evidence="2">Tsep2-gDNA-1</strain>
        <tissue evidence="2">Whole body</tissue>
    </source>
</reference>
<feature type="compositionally biased region" description="Basic residues" evidence="1">
    <location>
        <begin position="88"/>
        <end position="102"/>
    </location>
</feature>
<dbReference type="EMBL" id="KQ981567">
    <property type="protein sequence ID" value="KYN39810.1"/>
    <property type="molecule type" value="Genomic_DNA"/>
</dbReference>
<name>A0A151JXS5_9HYME</name>
<feature type="compositionally biased region" description="Basic and acidic residues" evidence="1">
    <location>
        <begin position="126"/>
        <end position="139"/>
    </location>
</feature>
<sequence>MARGDFSTARSKLPARLISTRHPILRITTLSARCESLLSREPFALVHYRLCQTPPMRFPTQKPYRKTLERRGQESQEPRKLRDEIAVRRRSRKKKKKKKKRGKNEVCFLCALLFRYNWKDRAENKGHRLDEDCGGKGGEEGGGGGGEQEDDVEVEWLSGWTLPSFLER</sequence>
<keyword evidence="3" id="KW-1185">Reference proteome</keyword>
<gene>
    <name evidence="2" type="ORF">ALC56_05797</name>
</gene>
<organism evidence="2 3">
    <name type="scientific">Trachymyrmex septentrionalis</name>
    <dbReference type="NCBI Taxonomy" id="34720"/>
    <lineage>
        <taxon>Eukaryota</taxon>
        <taxon>Metazoa</taxon>
        <taxon>Ecdysozoa</taxon>
        <taxon>Arthropoda</taxon>
        <taxon>Hexapoda</taxon>
        <taxon>Insecta</taxon>
        <taxon>Pterygota</taxon>
        <taxon>Neoptera</taxon>
        <taxon>Endopterygota</taxon>
        <taxon>Hymenoptera</taxon>
        <taxon>Apocrita</taxon>
        <taxon>Aculeata</taxon>
        <taxon>Formicoidea</taxon>
        <taxon>Formicidae</taxon>
        <taxon>Myrmicinae</taxon>
        <taxon>Trachymyrmex</taxon>
    </lineage>
</organism>
<evidence type="ECO:0000313" key="2">
    <source>
        <dbReference type="EMBL" id="KYN39810.1"/>
    </source>
</evidence>
<feature type="region of interest" description="Disordered" evidence="1">
    <location>
        <begin position="126"/>
        <end position="150"/>
    </location>
</feature>